<dbReference type="SUPFAM" id="SSF47413">
    <property type="entry name" value="lambda repressor-like DNA-binding domains"/>
    <property type="match status" value="1"/>
</dbReference>
<dbReference type="Pfam" id="PF07238">
    <property type="entry name" value="PilZ"/>
    <property type="match status" value="1"/>
</dbReference>
<dbReference type="EMBL" id="JAZDQV010000002">
    <property type="protein sequence ID" value="MEE1876763.1"/>
    <property type="molecule type" value="Genomic_DNA"/>
</dbReference>
<dbReference type="CDD" id="cd00093">
    <property type="entry name" value="HTH_XRE"/>
    <property type="match status" value="1"/>
</dbReference>
<dbReference type="Gene3D" id="1.10.260.40">
    <property type="entry name" value="lambda repressor-like DNA-binding domains"/>
    <property type="match status" value="1"/>
</dbReference>
<dbReference type="InterPro" id="IPR010982">
    <property type="entry name" value="Lambda_DNA-bd_dom_sf"/>
</dbReference>
<gene>
    <name evidence="3" type="ORF">VRS74_03550</name>
</gene>
<sequence>MWRHDRRHLYLEANGGLASGEQANVAIHNISEGGMLIETALELASGVELTVELPHEGAAAAQVVWTSGSLFGCRFLRPIGAAALSAVQLKADAPLPPLFGHAEGAPARGVALGKRLEQSRKARGLTLAQVADRLGVSKPTVWAWEKGKARPVDERFPAIADVLGLDAEELLEAQRPEGVSELLQSSREQIAQALGIDARQVRILIEI</sequence>
<name>A0ABU7GCD2_9SPHN</name>
<dbReference type="RefSeq" id="WP_354143867.1">
    <property type="nucleotide sequence ID" value="NZ_JAZDQV010000002.1"/>
</dbReference>
<organism evidence="3 4">
    <name type="scientific">Altererythrobacter litoralis</name>
    <dbReference type="NCBI Taxonomy" id="3113904"/>
    <lineage>
        <taxon>Bacteria</taxon>
        <taxon>Pseudomonadati</taxon>
        <taxon>Pseudomonadota</taxon>
        <taxon>Alphaproteobacteria</taxon>
        <taxon>Sphingomonadales</taxon>
        <taxon>Erythrobacteraceae</taxon>
        <taxon>Altererythrobacter</taxon>
    </lineage>
</organism>
<feature type="domain" description="HTH cro/C1-type" evidence="2">
    <location>
        <begin position="116"/>
        <end position="170"/>
    </location>
</feature>
<evidence type="ECO:0000259" key="2">
    <source>
        <dbReference type="PROSITE" id="PS50943"/>
    </source>
</evidence>
<protein>
    <submittedName>
        <fullName evidence="3">Helix-turn-helix domain-containing protein</fullName>
    </submittedName>
</protein>
<dbReference type="PANTHER" id="PTHR46797">
    <property type="entry name" value="HTH-TYPE TRANSCRIPTIONAL REGULATOR"/>
    <property type="match status" value="1"/>
</dbReference>
<dbReference type="PROSITE" id="PS50943">
    <property type="entry name" value="HTH_CROC1"/>
    <property type="match status" value="1"/>
</dbReference>
<accession>A0ABU7GCD2</accession>
<dbReference type="SUPFAM" id="SSF141371">
    <property type="entry name" value="PilZ domain-like"/>
    <property type="match status" value="1"/>
</dbReference>
<dbReference type="PANTHER" id="PTHR46797:SF1">
    <property type="entry name" value="METHYLPHOSPHONATE SYNTHASE"/>
    <property type="match status" value="1"/>
</dbReference>
<dbReference type="InterPro" id="IPR009875">
    <property type="entry name" value="PilZ_domain"/>
</dbReference>
<comment type="caution">
    <text evidence="3">The sequence shown here is derived from an EMBL/GenBank/DDBJ whole genome shotgun (WGS) entry which is preliminary data.</text>
</comment>
<keyword evidence="4" id="KW-1185">Reference proteome</keyword>
<evidence type="ECO:0000313" key="3">
    <source>
        <dbReference type="EMBL" id="MEE1876763.1"/>
    </source>
</evidence>
<evidence type="ECO:0000256" key="1">
    <source>
        <dbReference type="ARBA" id="ARBA00023125"/>
    </source>
</evidence>
<dbReference type="InterPro" id="IPR050807">
    <property type="entry name" value="TransReg_Diox_bact_type"/>
</dbReference>
<evidence type="ECO:0000313" key="4">
    <source>
        <dbReference type="Proteomes" id="UP001343492"/>
    </source>
</evidence>
<dbReference type="InterPro" id="IPR001387">
    <property type="entry name" value="Cro/C1-type_HTH"/>
</dbReference>
<proteinExistence type="predicted"/>
<dbReference type="Pfam" id="PF13560">
    <property type="entry name" value="HTH_31"/>
    <property type="match status" value="1"/>
</dbReference>
<keyword evidence="1" id="KW-0238">DNA-binding</keyword>
<reference evidence="3 4" key="1">
    <citation type="submission" date="2024-01" db="EMBL/GenBank/DDBJ databases">
        <title>The genome sequence of Erythrobacteraceae sp. strain 1XM1-14.</title>
        <authorList>
            <person name="Liu Y."/>
        </authorList>
    </citation>
    <scope>NUCLEOTIDE SEQUENCE [LARGE SCALE GENOMIC DNA]</scope>
    <source>
        <strain evidence="3 4">1XM1-14</strain>
    </source>
</reference>
<dbReference type="Proteomes" id="UP001343492">
    <property type="component" value="Unassembled WGS sequence"/>
</dbReference>
<dbReference type="SMART" id="SM00530">
    <property type="entry name" value="HTH_XRE"/>
    <property type="match status" value="1"/>
</dbReference>